<evidence type="ECO:0000256" key="8">
    <source>
        <dbReference type="ARBA" id="ARBA00022691"/>
    </source>
</evidence>
<sequence length="229" mass="26125">MSGEGDMCQEGTMTTESWIRCWEDPKMDFTAKTVNKLFTDYHDQMLRKPCTRVLVPLCGKALEMKELMMMGHEVVGIEVSPVACKAFFDENGIKYEAKHIDKIPGTVFEGSKNGVKARLYSCDYYQFSPEIEGGFEAVWDSGGLNSIEEDDDKKRYIEVLKPLMAPGCVNLTELCQISDCPYNISEEELGSTFGDEFNVKLLTDVEAWQEMKEMEVNRLKLYLIDRKSK</sequence>
<keyword evidence="10" id="KW-1185">Reference proteome</keyword>
<organism evidence="9 10">
    <name type="scientific">Pinctada imbricata</name>
    <name type="common">Atlantic pearl-oyster</name>
    <name type="synonym">Pinctada martensii</name>
    <dbReference type="NCBI Taxonomy" id="66713"/>
    <lineage>
        <taxon>Eukaryota</taxon>
        <taxon>Metazoa</taxon>
        <taxon>Spiralia</taxon>
        <taxon>Lophotrochozoa</taxon>
        <taxon>Mollusca</taxon>
        <taxon>Bivalvia</taxon>
        <taxon>Autobranchia</taxon>
        <taxon>Pteriomorphia</taxon>
        <taxon>Pterioida</taxon>
        <taxon>Pterioidea</taxon>
        <taxon>Pteriidae</taxon>
        <taxon>Pinctada</taxon>
    </lineage>
</organism>
<evidence type="ECO:0000313" key="9">
    <source>
        <dbReference type="EMBL" id="KAK3103184.1"/>
    </source>
</evidence>
<dbReference type="GO" id="GO:0032259">
    <property type="term" value="P:methylation"/>
    <property type="evidence" value="ECO:0007669"/>
    <property type="project" value="UniProtKB-KW"/>
</dbReference>
<comment type="caution">
    <text evidence="9">The sequence shown here is derived from an EMBL/GenBank/DDBJ whole genome shotgun (WGS) entry which is preliminary data.</text>
</comment>
<dbReference type="EMBL" id="VSWD01000005">
    <property type="protein sequence ID" value="KAK3103184.1"/>
    <property type="molecule type" value="Genomic_DNA"/>
</dbReference>
<comment type="catalytic activity">
    <reaction evidence="1">
        <text>S-adenosyl-L-methionine + a thiopurine = S-adenosyl-L-homocysteine + a thiopurine S-methylether.</text>
        <dbReference type="EC" id="2.1.1.67"/>
    </reaction>
</comment>
<keyword evidence="6" id="KW-0489">Methyltransferase</keyword>
<evidence type="ECO:0000256" key="7">
    <source>
        <dbReference type="ARBA" id="ARBA00022679"/>
    </source>
</evidence>
<evidence type="ECO:0000256" key="3">
    <source>
        <dbReference type="ARBA" id="ARBA00008145"/>
    </source>
</evidence>
<gene>
    <name evidence="9" type="ORF">FSP39_017121</name>
</gene>
<keyword evidence="8" id="KW-0949">S-adenosyl-L-methionine</keyword>
<comment type="subcellular location">
    <subcellularLocation>
        <location evidence="2">Cytoplasm</location>
    </subcellularLocation>
</comment>
<evidence type="ECO:0000256" key="6">
    <source>
        <dbReference type="ARBA" id="ARBA00022603"/>
    </source>
</evidence>
<dbReference type="GO" id="GO:0005737">
    <property type="term" value="C:cytoplasm"/>
    <property type="evidence" value="ECO:0007669"/>
    <property type="project" value="UniProtKB-SubCell"/>
</dbReference>
<proteinExistence type="inferred from homology"/>
<dbReference type="PROSITE" id="PS51585">
    <property type="entry name" value="SAM_MT_TPMT"/>
    <property type="match status" value="1"/>
</dbReference>
<reference evidence="9" key="1">
    <citation type="submission" date="2019-08" db="EMBL/GenBank/DDBJ databases">
        <title>The improved chromosome-level genome for the pearl oyster Pinctada fucata martensii using PacBio sequencing and Hi-C.</title>
        <authorList>
            <person name="Zheng Z."/>
        </authorList>
    </citation>
    <scope>NUCLEOTIDE SEQUENCE</scope>
    <source>
        <strain evidence="9">ZZ-2019</strain>
        <tissue evidence="9">Adductor muscle</tissue>
    </source>
</reference>
<evidence type="ECO:0000256" key="1">
    <source>
        <dbReference type="ARBA" id="ARBA00000903"/>
    </source>
</evidence>
<dbReference type="SUPFAM" id="SSF53335">
    <property type="entry name" value="S-adenosyl-L-methionine-dependent methyltransferases"/>
    <property type="match status" value="1"/>
</dbReference>
<accession>A0AA89C6S4</accession>
<dbReference type="GO" id="GO:0008119">
    <property type="term" value="F:thiopurine S-methyltransferase activity"/>
    <property type="evidence" value="ECO:0007669"/>
    <property type="project" value="UniProtKB-EC"/>
</dbReference>
<dbReference type="Gene3D" id="3.40.50.150">
    <property type="entry name" value="Vaccinia Virus protein VP39"/>
    <property type="match status" value="1"/>
</dbReference>
<protein>
    <recommendedName>
        <fullName evidence="4">thiopurine S-methyltransferase</fullName>
        <ecNumber evidence="4">2.1.1.67</ecNumber>
    </recommendedName>
</protein>
<dbReference type="InterPro" id="IPR029063">
    <property type="entry name" value="SAM-dependent_MTases_sf"/>
</dbReference>
<keyword evidence="5" id="KW-0963">Cytoplasm</keyword>
<evidence type="ECO:0000256" key="2">
    <source>
        <dbReference type="ARBA" id="ARBA00004496"/>
    </source>
</evidence>
<dbReference type="FunFam" id="3.40.50.150:FF:000101">
    <property type="entry name" value="Thiopurine S-methyltransferase"/>
    <property type="match status" value="1"/>
</dbReference>
<dbReference type="Pfam" id="PF05724">
    <property type="entry name" value="TPMT"/>
    <property type="match status" value="1"/>
</dbReference>
<evidence type="ECO:0000313" key="10">
    <source>
        <dbReference type="Proteomes" id="UP001186944"/>
    </source>
</evidence>
<dbReference type="Proteomes" id="UP001186944">
    <property type="component" value="Unassembled WGS sequence"/>
</dbReference>
<comment type="similarity">
    <text evidence="3">Belongs to the class I-like SAM-binding methyltransferase superfamily. TPMT family.</text>
</comment>
<dbReference type="PANTHER" id="PTHR10259">
    <property type="entry name" value="THIOPURINE S-METHYLTRANSFERASE"/>
    <property type="match status" value="1"/>
</dbReference>
<dbReference type="PANTHER" id="PTHR10259:SF11">
    <property type="entry name" value="THIOPURINE S-METHYLTRANSFERASE"/>
    <property type="match status" value="1"/>
</dbReference>
<dbReference type="EC" id="2.1.1.67" evidence="4"/>
<dbReference type="AlphaFoldDB" id="A0AA89C6S4"/>
<evidence type="ECO:0000256" key="4">
    <source>
        <dbReference type="ARBA" id="ARBA00011905"/>
    </source>
</evidence>
<keyword evidence="7" id="KW-0808">Transferase</keyword>
<evidence type="ECO:0000256" key="5">
    <source>
        <dbReference type="ARBA" id="ARBA00022490"/>
    </source>
</evidence>
<dbReference type="InterPro" id="IPR008854">
    <property type="entry name" value="TPMT"/>
</dbReference>
<name>A0AA89C6S4_PINIB</name>